<dbReference type="RefSeq" id="WP_395819523.1">
    <property type="nucleotide sequence ID" value="NZ_CP043494.1"/>
</dbReference>
<feature type="signal peptide" evidence="2">
    <location>
        <begin position="1"/>
        <end position="23"/>
    </location>
</feature>
<proteinExistence type="predicted"/>
<evidence type="ECO:0000256" key="1">
    <source>
        <dbReference type="SAM" id="MobiDB-lite"/>
    </source>
</evidence>
<name>A0ABY9WN47_9BACT</name>
<feature type="region of interest" description="Disordered" evidence="1">
    <location>
        <begin position="96"/>
        <end position="121"/>
    </location>
</feature>
<evidence type="ECO:0000256" key="2">
    <source>
        <dbReference type="SAM" id="SignalP"/>
    </source>
</evidence>
<gene>
    <name evidence="3" type="ORF">F0U60_14630</name>
</gene>
<protein>
    <recommendedName>
        <fullName evidence="5">Lipoprotein</fullName>
    </recommendedName>
</protein>
<accession>A0ABY9WN47</accession>
<feature type="chain" id="PRO_5046527362" description="Lipoprotein" evidence="2">
    <location>
        <begin position="24"/>
        <end position="121"/>
    </location>
</feature>
<dbReference type="PROSITE" id="PS51257">
    <property type="entry name" value="PROKAR_LIPOPROTEIN"/>
    <property type="match status" value="1"/>
</dbReference>
<reference evidence="3 4" key="1">
    <citation type="submission" date="2019-08" db="EMBL/GenBank/DDBJ databases">
        <title>Archangium and Cystobacter genomes.</title>
        <authorList>
            <person name="Chen I.-C.K."/>
            <person name="Wielgoss S."/>
        </authorList>
    </citation>
    <scope>NUCLEOTIDE SEQUENCE [LARGE SCALE GENOMIC DNA]</scope>
    <source>
        <strain evidence="3 4">Cbm 6</strain>
    </source>
</reference>
<keyword evidence="2" id="KW-0732">Signal</keyword>
<organism evidence="3 4">
    <name type="scientific">Archangium minus</name>
    <dbReference type="NCBI Taxonomy" id="83450"/>
    <lineage>
        <taxon>Bacteria</taxon>
        <taxon>Pseudomonadati</taxon>
        <taxon>Myxococcota</taxon>
        <taxon>Myxococcia</taxon>
        <taxon>Myxococcales</taxon>
        <taxon>Cystobacterineae</taxon>
        <taxon>Archangiaceae</taxon>
        <taxon>Archangium</taxon>
    </lineage>
</organism>
<evidence type="ECO:0008006" key="5">
    <source>
        <dbReference type="Google" id="ProtNLM"/>
    </source>
</evidence>
<dbReference type="Proteomes" id="UP001611383">
    <property type="component" value="Chromosome"/>
</dbReference>
<sequence length="121" mass="12412">MSPMPWRSALMAVVLALCGCAGAAGDAVINTAFAFGASAASRASGGCYAACPVGTTCNKTTGLCDQLPCRGECDPFEMCVEERLTYRCVARGTGNGPLIVNPAPTPSEQTTPEQKPAEPQP</sequence>
<evidence type="ECO:0000313" key="3">
    <source>
        <dbReference type="EMBL" id="WNG45205.1"/>
    </source>
</evidence>
<evidence type="ECO:0000313" key="4">
    <source>
        <dbReference type="Proteomes" id="UP001611383"/>
    </source>
</evidence>
<dbReference type="EMBL" id="CP043494">
    <property type="protein sequence ID" value="WNG45205.1"/>
    <property type="molecule type" value="Genomic_DNA"/>
</dbReference>
<keyword evidence="4" id="KW-1185">Reference proteome</keyword>